<keyword evidence="3" id="KW-0378">Hydrolase</keyword>
<dbReference type="Proteomes" id="UP000184292">
    <property type="component" value="Unassembled WGS sequence"/>
</dbReference>
<sequence length="249" mass="26286">MTRTALAATALALLAAPALAEDVAYEVEGVSHTGYFAAAEGEARGLVLIAHDWDGLDGYERSRADMLAGMGYDAFALDMYGADTEAGTMEQNVAATSELTGDREKMRMLIEAGIAEARALSSATDLVVMGYCFGGGVALEMARSDMAGEAVGYASFHGSIDTPEGQSWDGDEPPVLILHGGADDSVPLSAVQTLMTEFESAGTTYTVEIYSGAPHAFTVEGSDRYQERADRESWEAFTDFLAEETGTEG</sequence>
<dbReference type="Pfam" id="PF01738">
    <property type="entry name" value="DLH"/>
    <property type="match status" value="1"/>
</dbReference>
<evidence type="ECO:0000259" key="2">
    <source>
        <dbReference type="Pfam" id="PF01738"/>
    </source>
</evidence>
<keyword evidence="4" id="KW-1185">Reference proteome</keyword>
<evidence type="ECO:0000313" key="4">
    <source>
        <dbReference type="Proteomes" id="UP000184292"/>
    </source>
</evidence>
<reference evidence="3 4" key="1">
    <citation type="submission" date="2016-11" db="EMBL/GenBank/DDBJ databases">
        <authorList>
            <person name="Jaros S."/>
            <person name="Januszkiewicz K."/>
            <person name="Wedrychowicz H."/>
        </authorList>
    </citation>
    <scope>NUCLEOTIDE SEQUENCE [LARGE SCALE GENOMIC DNA]</scope>
    <source>
        <strain evidence="3 4">DSM 100565</strain>
    </source>
</reference>
<dbReference type="InterPro" id="IPR050261">
    <property type="entry name" value="FrsA_esterase"/>
</dbReference>
<organism evidence="3 4">
    <name type="scientific">Wenxinia saemankumensis</name>
    <dbReference type="NCBI Taxonomy" id="1447782"/>
    <lineage>
        <taxon>Bacteria</taxon>
        <taxon>Pseudomonadati</taxon>
        <taxon>Pseudomonadota</taxon>
        <taxon>Alphaproteobacteria</taxon>
        <taxon>Rhodobacterales</taxon>
        <taxon>Roseobacteraceae</taxon>
        <taxon>Wenxinia</taxon>
    </lineage>
</organism>
<name>A0A1M6A0M9_9RHOB</name>
<dbReference type="PANTHER" id="PTHR22946:SF0">
    <property type="entry name" value="DIENELACTONE HYDROLASE DOMAIN-CONTAINING PROTEIN"/>
    <property type="match status" value="1"/>
</dbReference>
<dbReference type="Gene3D" id="3.40.50.1820">
    <property type="entry name" value="alpha/beta hydrolase"/>
    <property type="match status" value="1"/>
</dbReference>
<dbReference type="STRING" id="1447782.SAMN05444417_0109"/>
<feature type="chain" id="PRO_5012816224" evidence="1">
    <location>
        <begin position="21"/>
        <end position="249"/>
    </location>
</feature>
<dbReference type="AlphaFoldDB" id="A0A1M6A0M9"/>
<dbReference type="OrthoDB" id="9787933at2"/>
<dbReference type="InterPro" id="IPR029058">
    <property type="entry name" value="AB_hydrolase_fold"/>
</dbReference>
<evidence type="ECO:0000256" key="1">
    <source>
        <dbReference type="SAM" id="SignalP"/>
    </source>
</evidence>
<dbReference type="RefSeq" id="WP_073325605.1">
    <property type="nucleotide sequence ID" value="NZ_FQYO01000001.1"/>
</dbReference>
<accession>A0A1M6A0M9</accession>
<proteinExistence type="predicted"/>
<dbReference type="SUPFAM" id="SSF53474">
    <property type="entry name" value="alpha/beta-Hydrolases"/>
    <property type="match status" value="1"/>
</dbReference>
<evidence type="ECO:0000313" key="3">
    <source>
        <dbReference type="EMBL" id="SHI29713.1"/>
    </source>
</evidence>
<dbReference type="GO" id="GO:0016787">
    <property type="term" value="F:hydrolase activity"/>
    <property type="evidence" value="ECO:0007669"/>
    <property type="project" value="UniProtKB-KW"/>
</dbReference>
<keyword evidence="1" id="KW-0732">Signal</keyword>
<feature type="signal peptide" evidence="1">
    <location>
        <begin position="1"/>
        <end position="20"/>
    </location>
</feature>
<protein>
    <submittedName>
        <fullName evidence="3">Dienelactone hydrolase</fullName>
    </submittedName>
</protein>
<gene>
    <name evidence="3" type="ORF">SAMN05444417_0109</name>
</gene>
<dbReference type="InterPro" id="IPR002925">
    <property type="entry name" value="Dienelactn_hydro"/>
</dbReference>
<feature type="domain" description="Dienelactone hydrolase" evidence="2">
    <location>
        <begin position="37"/>
        <end position="243"/>
    </location>
</feature>
<dbReference type="EMBL" id="FQYO01000001">
    <property type="protein sequence ID" value="SHI29713.1"/>
    <property type="molecule type" value="Genomic_DNA"/>
</dbReference>
<dbReference type="PANTHER" id="PTHR22946">
    <property type="entry name" value="DIENELACTONE HYDROLASE DOMAIN-CONTAINING PROTEIN-RELATED"/>
    <property type="match status" value="1"/>
</dbReference>